<comment type="caution">
    <text evidence="1">The sequence shown here is derived from an EMBL/GenBank/DDBJ whole genome shotgun (WGS) entry which is preliminary data.</text>
</comment>
<evidence type="ECO:0000313" key="2">
    <source>
        <dbReference type="Proteomes" id="UP000003793"/>
    </source>
</evidence>
<dbReference type="AlphaFoldDB" id="C0B8H8"/>
<dbReference type="EMBL" id="ABVR01000039">
    <property type="protein sequence ID" value="EEG90215.1"/>
    <property type="molecule type" value="Genomic_DNA"/>
</dbReference>
<gene>
    <name evidence="1" type="ORF">COPCOM_01452</name>
</gene>
<dbReference type="HOGENOM" id="CLU_3078783_0_0_9"/>
<name>C0B8H8_9FIRM</name>
<accession>C0B8H8</accession>
<sequence length="52" mass="6122">MERRSFPVFFDNSLKKSSISACRIKLFCFFHLLTKSETHLFYNKACLSTKSI</sequence>
<reference evidence="1 2" key="2">
    <citation type="submission" date="2009-03" db="EMBL/GenBank/DDBJ databases">
        <title>Draft genome sequence of Coprococcus comes (ATCC 27758).</title>
        <authorList>
            <person name="Sudarsanam P."/>
            <person name="Ley R."/>
            <person name="Guruge J."/>
            <person name="Turnbaugh P.J."/>
            <person name="Mahowald M."/>
            <person name="Liep D."/>
            <person name="Gordon J."/>
        </authorList>
    </citation>
    <scope>NUCLEOTIDE SEQUENCE [LARGE SCALE GENOMIC DNA]</scope>
    <source>
        <strain evidence="1 2">ATCC 27758</strain>
    </source>
</reference>
<protein>
    <submittedName>
        <fullName evidence="1">Uncharacterized protein</fullName>
    </submittedName>
</protein>
<organism evidence="1 2">
    <name type="scientific">Coprococcus comes ATCC 27758</name>
    <dbReference type="NCBI Taxonomy" id="470146"/>
    <lineage>
        <taxon>Bacteria</taxon>
        <taxon>Bacillati</taxon>
        <taxon>Bacillota</taxon>
        <taxon>Clostridia</taxon>
        <taxon>Lachnospirales</taxon>
        <taxon>Lachnospiraceae</taxon>
        <taxon>Coprococcus</taxon>
    </lineage>
</organism>
<dbReference type="Proteomes" id="UP000003793">
    <property type="component" value="Unassembled WGS sequence"/>
</dbReference>
<evidence type="ECO:0000313" key="1">
    <source>
        <dbReference type="EMBL" id="EEG90215.1"/>
    </source>
</evidence>
<proteinExistence type="predicted"/>
<reference evidence="1 2" key="1">
    <citation type="submission" date="2009-02" db="EMBL/GenBank/DDBJ databases">
        <authorList>
            <person name="Fulton L."/>
            <person name="Clifton S."/>
            <person name="Fulton B."/>
            <person name="Xu J."/>
            <person name="Minx P."/>
            <person name="Pepin K.H."/>
            <person name="Johnson M."/>
            <person name="Bhonagiri V."/>
            <person name="Nash W.E."/>
            <person name="Mardis E.R."/>
            <person name="Wilson R.K."/>
        </authorList>
    </citation>
    <scope>NUCLEOTIDE SEQUENCE [LARGE SCALE GENOMIC DNA]</scope>
    <source>
        <strain evidence="1 2">ATCC 27758</strain>
    </source>
</reference>